<keyword evidence="3" id="KW-1185">Reference proteome</keyword>
<gene>
    <name evidence="2" type="ORF">GAP32_117</name>
</gene>
<reference evidence="2 3" key="1">
    <citation type="journal article" date="2014" name="Virology">
        <title>Supersize me: Cronobacter sakazakii phage GAP32.</title>
        <authorList>
            <person name="Abbasifar R."/>
            <person name="Griffiths M.W."/>
            <person name="Sabour P.M."/>
            <person name="Ackermann H.-W."/>
            <person name="Vandersteegen K."/>
            <person name="Lavigne R."/>
            <person name="Noben J.-P."/>
            <person name="Villa A.A."/>
            <person name="Abbasifar A."/>
            <person name="Nash J.H.E."/>
            <person name="Kropinski A.M."/>
        </authorList>
    </citation>
    <scope>NUCLEOTIDE SEQUENCE [LARGE SCALE GENOMIC DNA]</scope>
    <source>
        <strain evidence="2">GAP-32</strain>
    </source>
</reference>
<dbReference type="KEGG" id="vg:13993855"/>
<protein>
    <submittedName>
        <fullName evidence="2">Putative membrane protein</fullName>
    </submittedName>
</protein>
<accession>K4F9H5</accession>
<dbReference type="Proteomes" id="UP000000457">
    <property type="component" value="Segment"/>
</dbReference>
<organism evidence="2 3">
    <name type="scientific">Cronobacter phage vB_CsaM_GAP32</name>
    <dbReference type="NCBI Taxonomy" id="1141136"/>
    <lineage>
        <taxon>Viruses</taxon>
        <taxon>Duplodnaviria</taxon>
        <taxon>Heunggongvirae</taxon>
        <taxon>Uroviricota</taxon>
        <taxon>Caudoviricetes</taxon>
        <taxon>Mimasvirus</taxon>
        <taxon>Mimasvirus GAP32</taxon>
    </lineage>
</organism>
<name>K4F9H5_9CAUD</name>
<sequence>MLKLILIISVIAYIIVGFLTYTEYKKKFNSEEKISTKKVIYIVIHGFLYVLIGLLIAVLGYLILTM</sequence>
<feature type="transmembrane region" description="Helical" evidence="1">
    <location>
        <begin position="6"/>
        <end position="24"/>
    </location>
</feature>
<keyword evidence="1" id="KW-0812">Transmembrane</keyword>
<keyword evidence="1" id="KW-1133">Transmembrane helix</keyword>
<keyword evidence="1" id="KW-0472">Membrane</keyword>
<feature type="transmembrane region" description="Helical" evidence="1">
    <location>
        <begin position="39"/>
        <end position="64"/>
    </location>
</feature>
<proteinExistence type="predicted"/>
<evidence type="ECO:0000256" key="1">
    <source>
        <dbReference type="SAM" id="Phobius"/>
    </source>
</evidence>
<dbReference type="RefSeq" id="YP_006987220.1">
    <property type="nucleotide sequence ID" value="NC_019401.1"/>
</dbReference>
<evidence type="ECO:0000313" key="2">
    <source>
        <dbReference type="EMBL" id="AFC21565.1"/>
    </source>
</evidence>
<evidence type="ECO:0000313" key="3">
    <source>
        <dbReference type="Proteomes" id="UP000000457"/>
    </source>
</evidence>
<dbReference type="EMBL" id="JN882285">
    <property type="protein sequence ID" value="AFC21565.1"/>
    <property type="molecule type" value="Genomic_DNA"/>
</dbReference>
<dbReference type="GeneID" id="13993855"/>